<keyword evidence="3" id="KW-0201">Cytochrome c-type biogenesis</keyword>
<dbReference type="Gene3D" id="3.40.30.10">
    <property type="entry name" value="Glutaredoxin"/>
    <property type="match status" value="1"/>
</dbReference>
<dbReference type="SUPFAM" id="SSF52833">
    <property type="entry name" value="Thioredoxin-like"/>
    <property type="match status" value="1"/>
</dbReference>
<keyword evidence="4 6" id="KW-1133">Transmembrane helix</keyword>
<proteinExistence type="predicted"/>
<feature type="transmembrane region" description="Helical" evidence="6">
    <location>
        <begin position="337"/>
        <end position="358"/>
    </location>
</feature>
<evidence type="ECO:0000256" key="7">
    <source>
        <dbReference type="SAM" id="SignalP"/>
    </source>
</evidence>
<comment type="subcellular location">
    <subcellularLocation>
        <location evidence="1">Membrane</location>
        <topology evidence="1">Multi-pass membrane protein</topology>
    </subcellularLocation>
</comment>
<feature type="chain" id="PRO_5045620269" evidence="7">
    <location>
        <begin position="26"/>
        <end position="687"/>
    </location>
</feature>
<keyword evidence="5 6" id="KW-0472">Membrane</keyword>
<dbReference type="Pfam" id="PF13899">
    <property type="entry name" value="Thioredoxin_7"/>
    <property type="match status" value="1"/>
</dbReference>
<dbReference type="CDD" id="cd02953">
    <property type="entry name" value="DsbDgamma"/>
    <property type="match status" value="1"/>
</dbReference>
<dbReference type="InterPro" id="IPR028250">
    <property type="entry name" value="DsbDN"/>
</dbReference>
<dbReference type="Proteomes" id="UP000824281">
    <property type="component" value="Chromosome"/>
</dbReference>
<dbReference type="Pfam" id="PF11412">
    <property type="entry name" value="DsbD_N"/>
    <property type="match status" value="1"/>
</dbReference>
<feature type="signal peptide" evidence="7">
    <location>
        <begin position="1"/>
        <end position="25"/>
    </location>
</feature>
<evidence type="ECO:0000256" key="2">
    <source>
        <dbReference type="ARBA" id="ARBA00022692"/>
    </source>
</evidence>
<organism evidence="10 11">
    <name type="scientific">Qipengyuania aurantiaca</name>
    <dbReference type="NCBI Taxonomy" id="2867233"/>
    <lineage>
        <taxon>Bacteria</taxon>
        <taxon>Pseudomonadati</taxon>
        <taxon>Pseudomonadota</taxon>
        <taxon>Alphaproteobacteria</taxon>
        <taxon>Sphingomonadales</taxon>
        <taxon>Erythrobacteraceae</taxon>
        <taxon>Qipengyuania</taxon>
    </lineage>
</organism>
<dbReference type="InterPro" id="IPR003834">
    <property type="entry name" value="Cyt_c_assmbl_TM_dom"/>
</dbReference>
<gene>
    <name evidence="10" type="ORF">K3148_01400</name>
</gene>
<dbReference type="EMBL" id="CP081295">
    <property type="protein sequence ID" value="QZD90093.1"/>
    <property type="molecule type" value="Genomic_DNA"/>
</dbReference>
<reference evidence="10 11" key="1">
    <citation type="submission" date="2021-08" db="EMBL/GenBank/DDBJ databases">
        <title>Comparative Genomics Analysis of the Genus Qipengyuania Reveals Extensive Genetic Diversity and Metabolic Versatility, Including the Description of Fifteen Novel Species.</title>
        <authorList>
            <person name="Liu Y."/>
        </authorList>
    </citation>
    <scope>NUCLEOTIDE SEQUENCE [LARGE SCALE GENOMIC DNA]</scope>
    <source>
        <strain evidence="10 11">1NDH13</strain>
    </source>
</reference>
<evidence type="ECO:0000256" key="5">
    <source>
        <dbReference type="ARBA" id="ARBA00023136"/>
    </source>
</evidence>
<evidence type="ECO:0000313" key="10">
    <source>
        <dbReference type="EMBL" id="QZD90093.1"/>
    </source>
</evidence>
<feature type="transmembrane region" description="Helical" evidence="6">
    <location>
        <begin position="291"/>
        <end position="316"/>
    </location>
</feature>
<evidence type="ECO:0000259" key="8">
    <source>
        <dbReference type="Pfam" id="PF02683"/>
    </source>
</evidence>
<feature type="domain" description="Thiol:disulfide interchange protein DsbD N-terminal" evidence="9">
    <location>
        <begin position="47"/>
        <end position="157"/>
    </location>
</feature>
<keyword evidence="11" id="KW-1185">Reference proteome</keyword>
<feature type="transmembrane region" description="Helical" evidence="6">
    <location>
        <begin position="378"/>
        <end position="401"/>
    </location>
</feature>
<protein>
    <submittedName>
        <fullName evidence="10">Thioredoxin family protein</fullName>
    </submittedName>
</protein>
<evidence type="ECO:0000259" key="9">
    <source>
        <dbReference type="Pfam" id="PF11412"/>
    </source>
</evidence>
<dbReference type="PANTHER" id="PTHR32234:SF3">
    <property type="entry name" value="SUPPRESSION OF COPPER SENSITIVITY PROTEIN"/>
    <property type="match status" value="1"/>
</dbReference>
<evidence type="ECO:0000313" key="11">
    <source>
        <dbReference type="Proteomes" id="UP000824281"/>
    </source>
</evidence>
<dbReference type="PANTHER" id="PTHR32234">
    <property type="entry name" value="THIOL:DISULFIDE INTERCHANGE PROTEIN DSBD"/>
    <property type="match status" value="1"/>
</dbReference>
<accession>A0ABX8ZSF4</accession>
<dbReference type="Pfam" id="PF02683">
    <property type="entry name" value="DsbD_TM"/>
    <property type="match status" value="1"/>
</dbReference>
<feature type="transmembrane region" description="Helical" evidence="6">
    <location>
        <begin position="447"/>
        <end position="467"/>
    </location>
</feature>
<keyword evidence="7" id="KW-0732">Signal</keyword>
<feature type="transmembrane region" description="Helical" evidence="6">
    <location>
        <begin position="510"/>
        <end position="530"/>
    </location>
</feature>
<dbReference type="InterPro" id="IPR035671">
    <property type="entry name" value="DsbD_gamma"/>
</dbReference>
<dbReference type="RefSeq" id="WP_221425567.1">
    <property type="nucleotide sequence ID" value="NZ_CP081295.1"/>
</dbReference>
<evidence type="ECO:0000256" key="4">
    <source>
        <dbReference type="ARBA" id="ARBA00022989"/>
    </source>
</evidence>
<feature type="domain" description="Cytochrome C biogenesis protein transmembrane" evidence="8">
    <location>
        <begin position="292"/>
        <end position="496"/>
    </location>
</feature>
<sequence>MDGLMGTLRLLLALLALVLPASLSAQEARFGDENIAVELRADGPPVPGETWMLALHFTPSSLEWHGYWSNPGDAGQGMSLTLDLPEGWEAGEPLYPVPQRLVISGLMNHIYEGEYAVLVPVEVPPNAAVANIAPIAGYVSYLACTDRICVPQDARLALEQGGDFTRWQAKIAPKLDSVAGYEVQRNRLRVGIPLPADLELGDLHLFVGTSDFGSGLAPDYAAVQTFVREGDLLVAEVPLKQRQGFDPSPLPETVTGILSLGEGQGLRFEAEQRDVPLEGVKPLRGPVDTPALWVLLIAALAGGLLLNIMPCVFPILSLKALALAKAGGDEISARRDALAYTAGVVLACAALGALILLLRSAGQQIGWAFQLQEPLVVAALLMLALAITANFLGLFEVPGLAISGRGASTGGSFATGLLAAFVATPCTGPFMALALGAALVLRPIEGFAIFTALGVGLALPFLLIGFIPAFRRRLPKPGPWMERFRRWMALPMGLTALALAWLAWRVGGWSFLIAAVVAALMLINALIAFSSVPTAKVTPRKWLRPVWLAALAFSVFLLVREEPVPVEMAAESLLEPQPFSEAALAEARTSGKPVFVWFTADWCVTCKVNESVAIEREDTRAAFEKGGVIALRGDWTRTDPEISAFLARQGAAGVPLYLWYPPGGDAQQLPQVLTPDLLVDLAAKPSR</sequence>
<feature type="transmembrane region" description="Helical" evidence="6">
    <location>
        <begin position="542"/>
        <end position="559"/>
    </location>
</feature>
<evidence type="ECO:0000256" key="3">
    <source>
        <dbReference type="ARBA" id="ARBA00022748"/>
    </source>
</evidence>
<evidence type="ECO:0000256" key="6">
    <source>
        <dbReference type="SAM" id="Phobius"/>
    </source>
</evidence>
<keyword evidence="2 6" id="KW-0812">Transmembrane</keyword>
<feature type="transmembrane region" description="Helical" evidence="6">
    <location>
        <begin position="487"/>
        <end position="504"/>
    </location>
</feature>
<feature type="transmembrane region" description="Helical" evidence="6">
    <location>
        <begin position="413"/>
        <end position="441"/>
    </location>
</feature>
<name>A0ABX8ZSF4_9SPHN</name>
<dbReference type="InterPro" id="IPR036249">
    <property type="entry name" value="Thioredoxin-like_sf"/>
</dbReference>
<evidence type="ECO:0000256" key="1">
    <source>
        <dbReference type="ARBA" id="ARBA00004141"/>
    </source>
</evidence>